<accession>A7IM02</accession>
<feature type="domain" description="Ketoreductase" evidence="1">
    <location>
        <begin position="34"/>
        <end position="214"/>
    </location>
</feature>
<dbReference type="STRING" id="78245.Xaut_3821"/>
<name>A7IM02_XANP2</name>
<keyword evidence="3" id="KW-1185">Reference proteome</keyword>
<dbReference type="Gene3D" id="3.40.50.720">
    <property type="entry name" value="NAD(P)-binding Rossmann-like Domain"/>
    <property type="match status" value="1"/>
</dbReference>
<dbReference type="GO" id="GO:0030148">
    <property type="term" value="P:sphingolipid biosynthetic process"/>
    <property type="evidence" value="ECO:0007669"/>
    <property type="project" value="TreeGrafter"/>
</dbReference>
<dbReference type="AlphaFoldDB" id="A7IM02"/>
<dbReference type="GO" id="GO:0016020">
    <property type="term" value="C:membrane"/>
    <property type="evidence" value="ECO:0007669"/>
    <property type="project" value="GOC"/>
</dbReference>
<evidence type="ECO:0000313" key="3">
    <source>
        <dbReference type="Proteomes" id="UP000002417"/>
    </source>
</evidence>
<reference evidence="2 3" key="1">
    <citation type="submission" date="2007-07" db="EMBL/GenBank/DDBJ databases">
        <title>Complete sequence of chromosome of Xanthobacter autotrophicus Py2.</title>
        <authorList>
            <consortium name="US DOE Joint Genome Institute"/>
            <person name="Copeland A."/>
            <person name="Lucas S."/>
            <person name="Lapidus A."/>
            <person name="Barry K."/>
            <person name="Glavina del Rio T."/>
            <person name="Hammon N."/>
            <person name="Israni S."/>
            <person name="Dalin E."/>
            <person name="Tice H."/>
            <person name="Pitluck S."/>
            <person name="Sims D."/>
            <person name="Brettin T."/>
            <person name="Bruce D."/>
            <person name="Detter J.C."/>
            <person name="Han C."/>
            <person name="Tapia R."/>
            <person name="Brainard J."/>
            <person name="Schmutz J."/>
            <person name="Larimer F."/>
            <person name="Land M."/>
            <person name="Hauser L."/>
            <person name="Kyrpides N."/>
            <person name="Kim E."/>
            <person name="Ensigns S.A."/>
            <person name="Richardson P."/>
        </authorList>
    </citation>
    <scope>NUCLEOTIDE SEQUENCE [LARGE SCALE GENOMIC DNA]</scope>
    <source>
        <strain evidence="3">ATCC BAA-1158 / Py2</strain>
    </source>
</reference>
<dbReference type="InterPro" id="IPR002347">
    <property type="entry name" value="SDR_fam"/>
</dbReference>
<dbReference type="InterPro" id="IPR020904">
    <property type="entry name" value="Sc_DH/Rdtase_CS"/>
</dbReference>
<dbReference type="SMART" id="SM00822">
    <property type="entry name" value="PKS_KR"/>
    <property type="match status" value="1"/>
</dbReference>
<dbReference type="GO" id="GO:0047560">
    <property type="term" value="F:3-dehydrosphinganine reductase activity"/>
    <property type="evidence" value="ECO:0007669"/>
    <property type="project" value="TreeGrafter"/>
</dbReference>
<dbReference type="PhylomeDB" id="A7IM02"/>
<dbReference type="SUPFAM" id="SSF51735">
    <property type="entry name" value="NAD(P)-binding Rossmann-fold domains"/>
    <property type="match status" value="1"/>
</dbReference>
<evidence type="ECO:0000259" key="1">
    <source>
        <dbReference type="SMART" id="SM00822"/>
    </source>
</evidence>
<dbReference type="Proteomes" id="UP000002417">
    <property type="component" value="Chromosome"/>
</dbReference>
<dbReference type="PROSITE" id="PS00061">
    <property type="entry name" value="ADH_SHORT"/>
    <property type="match status" value="1"/>
</dbReference>
<dbReference type="InterPro" id="IPR036291">
    <property type="entry name" value="NAD(P)-bd_dom_sf"/>
</dbReference>
<dbReference type="KEGG" id="xau:Xaut_3821"/>
<gene>
    <name evidence="2" type="ordered locus">Xaut_3821</name>
</gene>
<dbReference type="InterPro" id="IPR057326">
    <property type="entry name" value="KR_dom"/>
</dbReference>
<dbReference type="PRINTS" id="PR00081">
    <property type="entry name" value="GDHRDH"/>
</dbReference>
<dbReference type="GO" id="GO:0006666">
    <property type="term" value="P:3-keto-sphinganine metabolic process"/>
    <property type="evidence" value="ECO:0007669"/>
    <property type="project" value="TreeGrafter"/>
</dbReference>
<dbReference type="EMBL" id="CP000781">
    <property type="protein sequence ID" value="ABS69045.1"/>
    <property type="molecule type" value="Genomic_DNA"/>
</dbReference>
<protein>
    <submittedName>
        <fullName evidence="2">Short-chain dehydrogenase/reductase SDR</fullName>
    </submittedName>
</protein>
<sequence length="295" mass="30452">MQAARGGPTADDPSLAGGPVARESLAREPLAREPLAIVTGGSSGIGLAVARELGRRGCRVALLARDPARLAAAGSLLAGEGLAILTRPLDVRDRAACEAVVAELIAGAGPPLWVVTAAGLVEPGFFLDQDPARMEEQVATNLLGTFHVVRATAPAMAAAGRGHVVLVSSGAGLFGVAGYSGYCASKFAVRGLGEVLRMELAQAGVQVTVAVPPDTDTPQLAYEARHRPAAIAAFAGAGRPLSAEAVARHMIRSAERGRFLSAPGWRLGAVARLQGFVSECFARVQMRLLRRASRD</sequence>
<dbReference type="PANTHER" id="PTHR43550">
    <property type="entry name" value="3-KETODIHYDROSPHINGOSINE REDUCTASE"/>
    <property type="match status" value="1"/>
</dbReference>
<proteinExistence type="predicted"/>
<dbReference type="eggNOG" id="COG0300">
    <property type="taxonomic scope" value="Bacteria"/>
</dbReference>
<organism evidence="2 3">
    <name type="scientific">Xanthobacter autotrophicus (strain ATCC BAA-1158 / Py2)</name>
    <dbReference type="NCBI Taxonomy" id="78245"/>
    <lineage>
        <taxon>Bacteria</taxon>
        <taxon>Pseudomonadati</taxon>
        <taxon>Pseudomonadota</taxon>
        <taxon>Alphaproteobacteria</taxon>
        <taxon>Hyphomicrobiales</taxon>
        <taxon>Xanthobacteraceae</taxon>
        <taxon>Xanthobacter</taxon>
    </lineage>
</organism>
<dbReference type="PANTHER" id="PTHR43550:SF3">
    <property type="entry name" value="3-KETODIHYDROSPHINGOSINE REDUCTASE"/>
    <property type="match status" value="1"/>
</dbReference>
<dbReference type="HOGENOM" id="CLU_010194_2_1_5"/>
<dbReference type="Pfam" id="PF00106">
    <property type="entry name" value="adh_short"/>
    <property type="match status" value="1"/>
</dbReference>
<evidence type="ECO:0000313" key="2">
    <source>
        <dbReference type="EMBL" id="ABS69045.1"/>
    </source>
</evidence>